<dbReference type="RefSeq" id="WP_197442812.1">
    <property type="nucleotide sequence ID" value="NZ_CP036433.1"/>
</dbReference>
<dbReference type="Proteomes" id="UP000317648">
    <property type="component" value="Chromosome"/>
</dbReference>
<sequence>MFDQLEFHRVTSRFGLDFYHLQDYPQRTRLTVCGEDTAAGKQWVGELMSNNKHRDY</sequence>
<accession>A0A518E4N0</accession>
<evidence type="ECO:0000313" key="1">
    <source>
        <dbReference type="EMBL" id="QDU99028.1"/>
    </source>
</evidence>
<dbReference type="AlphaFoldDB" id="A0A518E4N0"/>
<protein>
    <submittedName>
        <fullName evidence="1">Uncharacterized protein</fullName>
    </submittedName>
</protein>
<name>A0A518E4N0_9BACT</name>
<evidence type="ECO:0000313" key="2">
    <source>
        <dbReference type="Proteomes" id="UP000317648"/>
    </source>
</evidence>
<dbReference type="KEGG" id="lcre:Pla8534_69390"/>
<gene>
    <name evidence="1" type="ORF">Pla8534_69390</name>
</gene>
<proteinExistence type="predicted"/>
<organism evidence="1 2">
    <name type="scientific">Lignipirellula cremea</name>
    <dbReference type="NCBI Taxonomy" id="2528010"/>
    <lineage>
        <taxon>Bacteria</taxon>
        <taxon>Pseudomonadati</taxon>
        <taxon>Planctomycetota</taxon>
        <taxon>Planctomycetia</taxon>
        <taxon>Pirellulales</taxon>
        <taxon>Pirellulaceae</taxon>
        <taxon>Lignipirellula</taxon>
    </lineage>
</organism>
<reference evidence="1 2" key="1">
    <citation type="submission" date="2019-02" db="EMBL/GenBank/DDBJ databases">
        <title>Deep-cultivation of Planctomycetes and their phenomic and genomic characterization uncovers novel biology.</title>
        <authorList>
            <person name="Wiegand S."/>
            <person name="Jogler M."/>
            <person name="Boedeker C."/>
            <person name="Pinto D."/>
            <person name="Vollmers J."/>
            <person name="Rivas-Marin E."/>
            <person name="Kohn T."/>
            <person name="Peeters S.H."/>
            <person name="Heuer A."/>
            <person name="Rast P."/>
            <person name="Oberbeckmann S."/>
            <person name="Bunk B."/>
            <person name="Jeske O."/>
            <person name="Meyerdierks A."/>
            <person name="Storesund J.E."/>
            <person name="Kallscheuer N."/>
            <person name="Luecker S."/>
            <person name="Lage O.M."/>
            <person name="Pohl T."/>
            <person name="Merkel B.J."/>
            <person name="Hornburger P."/>
            <person name="Mueller R.-W."/>
            <person name="Bruemmer F."/>
            <person name="Labrenz M."/>
            <person name="Spormann A.M."/>
            <person name="Op den Camp H."/>
            <person name="Overmann J."/>
            <person name="Amann R."/>
            <person name="Jetten M.S.M."/>
            <person name="Mascher T."/>
            <person name="Medema M.H."/>
            <person name="Devos D.P."/>
            <person name="Kaster A.-K."/>
            <person name="Ovreas L."/>
            <person name="Rohde M."/>
            <person name="Galperin M.Y."/>
            <person name="Jogler C."/>
        </authorList>
    </citation>
    <scope>NUCLEOTIDE SEQUENCE [LARGE SCALE GENOMIC DNA]</scope>
    <source>
        <strain evidence="1 2">Pla85_3_4</strain>
    </source>
</reference>
<dbReference type="EMBL" id="CP036433">
    <property type="protein sequence ID" value="QDU99028.1"/>
    <property type="molecule type" value="Genomic_DNA"/>
</dbReference>
<keyword evidence="2" id="KW-1185">Reference proteome</keyword>